<dbReference type="AlphaFoldDB" id="A0AAN9ERL2"/>
<feature type="domain" description="BAH" evidence="4">
    <location>
        <begin position="41"/>
        <end position="166"/>
    </location>
</feature>
<feature type="region of interest" description="Disordered" evidence="2">
    <location>
        <begin position="209"/>
        <end position="236"/>
    </location>
</feature>
<dbReference type="InterPro" id="IPR012677">
    <property type="entry name" value="Nucleotide-bd_a/b_plait_sf"/>
</dbReference>
<dbReference type="PANTHER" id="PTHR47073">
    <property type="entry name" value="PROTEIN ANTI-SILENCING 1"/>
    <property type="match status" value="1"/>
</dbReference>
<dbReference type="SUPFAM" id="SSF54928">
    <property type="entry name" value="RNA-binding domain, RBD"/>
    <property type="match status" value="1"/>
</dbReference>
<evidence type="ECO:0000256" key="2">
    <source>
        <dbReference type="SAM" id="MobiDB-lite"/>
    </source>
</evidence>
<reference evidence="5 6" key="1">
    <citation type="submission" date="2024-01" db="EMBL/GenBank/DDBJ databases">
        <title>The genomes of 5 underutilized Papilionoideae crops provide insights into root nodulation and disease resistanc.</title>
        <authorList>
            <person name="Yuan L."/>
        </authorList>
    </citation>
    <scope>NUCLEOTIDE SEQUENCE [LARGE SCALE GENOMIC DNA]</scope>
    <source>
        <strain evidence="5">ZHUSHIDOU_FW_LH</strain>
        <tissue evidence="5">Leaf</tissue>
    </source>
</reference>
<proteinExistence type="predicted"/>
<dbReference type="PROSITE" id="PS50102">
    <property type="entry name" value="RRM"/>
    <property type="match status" value="1"/>
</dbReference>
<dbReference type="PROSITE" id="PS51038">
    <property type="entry name" value="BAH"/>
    <property type="match status" value="1"/>
</dbReference>
<evidence type="ECO:0000313" key="6">
    <source>
        <dbReference type="Proteomes" id="UP001372338"/>
    </source>
</evidence>
<comment type="caution">
    <text evidence="5">The sequence shown here is derived from an EMBL/GenBank/DDBJ whole genome shotgun (WGS) entry which is preliminary data.</text>
</comment>
<gene>
    <name evidence="5" type="ORF">RIF29_28212</name>
</gene>
<protein>
    <recommendedName>
        <fullName evidence="7">BAH domain-containing protein</fullName>
    </recommendedName>
</protein>
<sequence length="460" mass="53273">MSHRAEANGSDLKDFKWGIKRGVGSKNKSTQFYESFVYEGVEYCLYDCVYFYHTDHVETSIGKLVKIYEKPNNEKLVKVVWFFRPCELRNFLGDYQPQWNELFLASGVGKGVSNINSVESIIRKCNVVCTSKDRRNPEPSKAELKIADFFFSHTFDAGRFAIVGEFPDEIDAIKVEQFFNRKGDKTTSNPPCVPFPHKKRKIIEEKLTINQSSKSPGEEEFDENAEKLRQDKRTKTSREVIEVTERPDADRRNWFKNMPWDERLRIAEESGTLVLLNNLDPSYTSSEVEDLVWHALKEKVAARMIEWSPTFNKHYGRALVIFKTKDAAESAISELNRRCLILGEGRVVCAKKGTITEPCKQSKFAGHLVLERHVLQKQNREMVELTQLMAYLFFSPHQGSKLRNAVSTSHCSQQNTIEYAMATDWLQLYKRSDAWWNALCQKQEEEIEAARSKLKWKGIF</sequence>
<dbReference type="Pfam" id="PF01426">
    <property type="entry name" value="BAH"/>
    <property type="match status" value="1"/>
</dbReference>
<dbReference type="Proteomes" id="UP001372338">
    <property type="component" value="Unassembled WGS sequence"/>
</dbReference>
<dbReference type="FunFam" id="2.30.30.490:FF:000017">
    <property type="entry name" value="Bromo-adjacent homology (BAH) domain-containing protein"/>
    <property type="match status" value="1"/>
</dbReference>
<dbReference type="Pfam" id="PF00076">
    <property type="entry name" value="RRM_1"/>
    <property type="match status" value="1"/>
</dbReference>
<feature type="domain" description="RRM" evidence="3">
    <location>
        <begin position="272"/>
        <end position="355"/>
    </location>
</feature>
<keyword evidence="1" id="KW-0694">RNA-binding</keyword>
<dbReference type="EMBL" id="JAYWIO010000005">
    <property type="protein sequence ID" value="KAK7261889.1"/>
    <property type="molecule type" value="Genomic_DNA"/>
</dbReference>
<accession>A0AAN9ERL2</accession>
<dbReference type="InterPro" id="IPR000504">
    <property type="entry name" value="RRM_dom"/>
</dbReference>
<dbReference type="InterPro" id="IPR001025">
    <property type="entry name" value="BAH_dom"/>
</dbReference>
<keyword evidence="6" id="KW-1185">Reference proteome</keyword>
<dbReference type="GO" id="GO:0003723">
    <property type="term" value="F:RNA binding"/>
    <property type="evidence" value="ECO:0007669"/>
    <property type="project" value="UniProtKB-UniRule"/>
</dbReference>
<dbReference type="PANTHER" id="PTHR47073:SF5">
    <property type="entry name" value="BAH DOMAIN PROTEIN"/>
    <property type="match status" value="1"/>
</dbReference>
<evidence type="ECO:0000313" key="5">
    <source>
        <dbReference type="EMBL" id="KAK7261889.1"/>
    </source>
</evidence>
<organism evidence="5 6">
    <name type="scientific">Crotalaria pallida</name>
    <name type="common">Smooth rattlebox</name>
    <name type="synonym">Crotalaria striata</name>
    <dbReference type="NCBI Taxonomy" id="3830"/>
    <lineage>
        <taxon>Eukaryota</taxon>
        <taxon>Viridiplantae</taxon>
        <taxon>Streptophyta</taxon>
        <taxon>Embryophyta</taxon>
        <taxon>Tracheophyta</taxon>
        <taxon>Spermatophyta</taxon>
        <taxon>Magnoliopsida</taxon>
        <taxon>eudicotyledons</taxon>
        <taxon>Gunneridae</taxon>
        <taxon>Pentapetalae</taxon>
        <taxon>rosids</taxon>
        <taxon>fabids</taxon>
        <taxon>Fabales</taxon>
        <taxon>Fabaceae</taxon>
        <taxon>Papilionoideae</taxon>
        <taxon>50 kb inversion clade</taxon>
        <taxon>genistoids sensu lato</taxon>
        <taxon>core genistoids</taxon>
        <taxon>Crotalarieae</taxon>
        <taxon>Crotalaria</taxon>
    </lineage>
</organism>
<dbReference type="GO" id="GO:0003682">
    <property type="term" value="F:chromatin binding"/>
    <property type="evidence" value="ECO:0007669"/>
    <property type="project" value="InterPro"/>
</dbReference>
<evidence type="ECO:0000259" key="3">
    <source>
        <dbReference type="PROSITE" id="PS50102"/>
    </source>
</evidence>
<feature type="compositionally biased region" description="Basic and acidic residues" evidence="2">
    <location>
        <begin position="224"/>
        <end position="236"/>
    </location>
</feature>
<name>A0AAN9ERL2_CROPI</name>
<evidence type="ECO:0000259" key="4">
    <source>
        <dbReference type="PROSITE" id="PS51038"/>
    </source>
</evidence>
<evidence type="ECO:0000256" key="1">
    <source>
        <dbReference type="PROSITE-ProRule" id="PRU00176"/>
    </source>
</evidence>
<dbReference type="Gene3D" id="2.30.30.490">
    <property type="match status" value="1"/>
</dbReference>
<dbReference type="InterPro" id="IPR035979">
    <property type="entry name" value="RBD_domain_sf"/>
</dbReference>
<dbReference type="Gene3D" id="3.30.70.330">
    <property type="match status" value="1"/>
</dbReference>
<dbReference type="InterPro" id="IPR043151">
    <property type="entry name" value="BAH_sf"/>
</dbReference>
<evidence type="ECO:0008006" key="7">
    <source>
        <dbReference type="Google" id="ProtNLM"/>
    </source>
</evidence>